<organism evidence="3 4">
    <name type="scientific">Roseovarius phycicola</name>
    <dbReference type="NCBI Taxonomy" id="3080976"/>
    <lineage>
        <taxon>Bacteria</taxon>
        <taxon>Pseudomonadati</taxon>
        <taxon>Pseudomonadota</taxon>
        <taxon>Alphaproteobacteria</taxon>
        <taxon>Rhodobacterales</taxon>
        <taxon>Roseobacteraceae</taxon>
        <taxon>Roseovarius</taxon>
    </lineage>
</organism>
<dbReference type="Proteomes" id="UP001364156">
    <property type="component" value="Chromosome"/>
</dbReference>
<dbReference type="PANTHER" id="PTHR39199:SF1">
    <property type="entry name" value="BLR5128 PROTEIN"/>
    <property type="match status" value="1"/>
</dbReference>
<evidence type="ECO:0000313" key="3">
    <source>
        <dbReference type="EMBL" id="WWR45598.1"/>
    </source>
</evidence>
<reference evidence="3 4" key="1">
    <citation type="submission" date="2023-10" db="EMBL/GenBank/DDBJ databases">
        <title>Roseovarius strain S88 nov., isolated from a marine algae.</title>
        <authorList>
            <person name="Lee M.W."/>
            <person name="Lee J.K."/>
            <person name="Kim J.M."/>
            <person name="Choi D.G."/>
            <person name="Baek J.H."/>
            <person name="Bayburt H."/>
            <person name="Jung J.J."/>
            <person name="Han D.M."/>
            <person name="Jeon C.O."/>
        </authorList>
    </citation>
    <scope>NUCLEOTIDE SEQUENCE [LARGE SCALE GENOMIC DNA]</scope>
    <source>
        <strain evidence="3 4">S88</strain>
    </source>
</reference>
<protein>
    <submittedName>
        <fullName evidence="3">ACT domain-containing protein</fullName>
    </submittedName>
</protein>
<dbReference type="EMBL" id="CP146069">
    <property type="protein sequence ID" value="WWR45598.1"/>
    <property type="molecule type" value="Genomic_DNA"/>
</dbReference>
<dbReference type="PANTHER" id="PTHR39199">
    <property type="entry name" value="BLR5128 PROTEIN"/>
    <property type="match status" value="1"/>
</dbReference>
<evidence type="ECO:0000259" key="2">
    <source>
        <dbReference type="Pfam" id="PF13840"/>
    </source>
</evidence>
<gene>
    <name evidence="3" type="ORF">RZ517_12450</name>
</gene>
<dbReference type="InterPro" id="IPR018717">
    <property type="entry name" value="DUF2241"/>
</dbReference>
<dbReference type="Pfam" id="PF13840">
    <property type="entry name" value="ACT_7"/>
    <property type="match status" value="1"/>
</dbReference>
<feature type="domain" description="DUF2241" evidence="1">
    <location>
        <begin position="7"/>
        <end position="73"/>
    </location>
</feature>
<dbReference type="RefSeq" id="WP_338548520.1">
    <property type="nucleotide sequence ID" value="NZ_CP146069.1"/>
</dbReference>
<proteinExistence type="predicted"/>
<name>A0ABZ2HEJ4_9RHOB</name>
<dbReference type="InterPro" id="IPR045865">
    <property type="entry name" value="ACT-like_dom_sf"/>
</dbReference>
<evidence type="ECO:0000259" key="1">
    <source>
        <dbReference type="Pfam" id="PF10000"/>
    </source>
</evidence>
<dbReference type="Pfam" id="PF10000">
    <property type="entry name" value="ACT_3"/>
    <property type="match status" value="1"/>
</dbReference>
<dbReference type="InterPro" id="IPR027795">
    <property type="entry name" value="CASTOR_ACT_dom"/>
</dbReference>
<sequence>MTSGAPIKDTAAMIAGMAPMRDPETWFFCTTDDKNLAAKAVPHALTVFAEEEGQSLILPEVAARDLGFALEMPMTRITLSVHSALDGVGLTAAVASALAGAHIPCNMVAAYHHDHAFVPSELADQAMDVLLKLAQAGAS</sequence>
<feature type="domain" description="CASTOR ACT" evidence="2">
    <location>
        <begin position="77"/>
        <end position="130"/>
    </location>
</feature>
<keyword evidence="4" id="KW-1185">Reference proteome</keyword>
<accession>A0ABZ2HEJ4</accession>
<evidence type="ECO:0000313" key="4">
    <source>
        <dbReference type="Proteomes" id="UP001364156"/>
    </source>
</evidence>
<dbReference type="SUPFAM" id="SSF55021">
    <property type="entry name" value="ACT-like"/>
    <property type="match status" value="2"/>
</dbReference>
<dbReference type="Gene3D" id="3.30.2130.10">
    <property type="entry name" value="VC0802-like"/>
    <property type="match status" value="1"/>
</dbReference>